<reference evidence="1" key="1">
    <citation type="journal article" date="2021" name="PeerJ">
        <title>Extensive microbial diversity within the chicken gut microbiome revealed by metagenomics and culture.</title>
        <authorList>
            <person name="Gilroy R."/>
            <person name="Ravi A."/>
            <person name="Getino M."/>
            <person name="Pursley I."/>
            <person name="Horton D.L."/>
            <person name="Alikhan N.F."/>
            <person name="Baker D."/>
            <person name="Gharbi K."/>
            <person name="Hall N."/>
            <person name="Watson M."/>
            <person name="Adriaenssens E.M."/>
            <person name="Foster-Nyarko E."/>
            <person name="Jarju S."/>
            <person name="Secka A."/>
            <person name="Antonio M."/>
            <person name="Oren A."/>
            <person name="Chaudhuri R.R."/>
            <person name="La Ragione R."/>
            <person name="Hildebrand F."/>
            <person name="Pallen M.J."/>
        </authorList>
    </citation>
    <scope>NUCLEOTIDE SEQUENCE</scope>
    <source>
        <strain evidence="1">CHK186-1790</strain>
    </source>
</reference>
<protein>
    <submittedName>
        <fullName evidence="1">Uncharacterized protein</fullName>
    </submittedName>
</protein>
<sequence>MGFGMALSQDLSAMERFSSLSPDQQRDLIEQTHRITSRAEMKAFVRRLGGDLTPQDLAP</sequence>
<organism evidence="1 2">
    <name type="scientific">Candidatus Intestinimonas pullistercoris</name>
    <dbReference type="NCBI Taxonomy" id="2838623"/>
    <lineage>
        <taxon>Bacteria</taxon>
        <taxon>Bacillati</taxon>
        <taxon>Bacillota</taxon>
        <taxon>Clostridia</taxon>
        <taxon>Eubacteriales</taxon>
        <taxon>Intestinimonas</taxon>
    </lineage>
</organism>
<accession>A0A9D2SZ15</accession>
<proteinExistence type="predicted"/>
<reference evidence="1" key="2">
    <citation type="submission" date="2021-04" db="EMBL/GenBank/DDBJ databases">
        <authorList>
            <person name="Gilroy R."/>
        </authorList>
    </citation>
    <scope>NUCLEOTIDE SEQUENCE</scope>
    <source>
        <strain evidence="1">CHK186-1790</strain>
    </source>
</reference>
<evidence type="ECO:0000313" key="2">
    <source>
        <dbReference type="Proteomes" id="UP000823882"/>
    </source>
</evidence>
<dbReference type="EMBL" id="DWWJ01000102">
    <property type="protein sequence ID" value="HJC41038.1"/>
    <property type="molecule type" value="Genomic_DNA"/>
</dbReference>
<comment type="caution">
    <text evidence="1">The sequence shown here is derived from an EMBL/GenBank/DDBJ whole genome shotgun (WGS) entry which is preliminary data.</text>
</comment>
<dbReference type="Proteomes" id="UP000823882">
    <property type="component" value="Unassembled WGS sequence"/>
</dbReference>
<evidence type="ECO:0000313" key="1">
    <source>
        <dbReference type="EMBL" id="HJC41038.1"/>
    </source>
</evidence>
<name>A0A9D2SZ15_9FIRM</name>
<gene>
    <name evidence="1" type="ORF">H9701_05745</name>
</gene>
<dbReference type="AlphaFoldDB" id="A0A9D2SZ15"/>